<reference evidence="1 2" key="1">
    <citation type="submission" date="2019-05" db="EMBL/GenBank/DDBJ databases">
        <title>Another draft genome of Portunus trituberculatus and its Hox gene families provides insights of decapod evolution.</title>
        <authorList>
            <person name="Jeong J.-H."/>
            <person name="Song I."/>
            <person name="Kim S."/>
            <person name="Choi T."/>
            <person name="Kim D."/>
            <person name="Ryu S."/>
            <person name="Kim W."/>
        </authorList>
    </citation>
    <scope>NUCLEOTIDE SEQUENCE [LARGE SCALE GENOMIC DNA]</scope>
    <source>
        <tissue evidence="1">Muscle</tissue>
    </source>
</reference>
<comment type="caution">
    <text evidence="1">The sequence shown here is derived from an EMBL/GenBank/DDBJ whole genome shotgun (WGS) entry which is preliminary data.</text>
</comment>
<evidence type="ECO:0000313" key="1">
    <source>
        <dbReference type="EMBL" id="MPC86537.1"/>
    </source>
</evidence>
<accession>A0A5B7IYL6</accession>
<proteinExistence type="predicted"/>
<keyword evidence="2" id="KW-1185">Reference proteome</keyword>
<organism evidence="1 2">
    <name type="scientific">Portunus trituberculatus</name>
    <name type="common">Swimming crab</name>
    <name type="synonym">Neptunus trituberculatus</name>
    <dbReference type="NCBI Taxonomy" id="210409"/>
    <lineage>
        <taxon>Eukaryota</taxon>
        <taxon>Metazoa</taxon>
        <taxon>Ecdysozoa</taxon>
        <taxon>Arthropoda</taxon>
        <taxon>Crustacea</taxon>
        <taxon>Multicrustacea</taxon>
        <taxon>Malacostraca</taxon>
        <taxon>Eumalacostraca</taxon>
        <taxon>Eucarida</taxon>
        <taxon>Decapoda</taxon>
        <taxon>Pleocyemata</taxon>
        <taxon>Brachyura</taxon>
        <taxon>Eubrachyura</taxon>
        <taxon>Portunoidea</taxon>
        <taxon>Portunidae</taxon>
        <taxon>Portuninae</taxon>
        <taxon>Portunus</taxon>
    </lineage>
</organism>
<gene>
    <name evidence="1" type="ORF">E2C01_081368</name>
</gene>
<protein>
    <submittedName>
        <fullName evidence="1">Uncharacterized protein</fullName>
    </submittedName>
</protein>
<dbReference type="EMBL" id="VSRR010071805">
    <property type="protein sequence ID" value="MPC86537.1"/>
    <property type="molecule type" value="Genomic_DNA"/>
</dbReference>
<evidence type="ECO:0000313" key="2">
    <source>
        <dbReference type="Proteomes" id="UP000324222"/>
    </source>
</evidence>
<sequence>MIVSSFGAKLFSTSSFILLSIIGFNNACSLVTWSSVSSLPNSCRKVSWQENCVGSRKLSRENNSVTLFCSGVPDSRTRCSMNIRRRPSRSLQFCGGCKGNSPKTAPHTYPVLQPVRLVNNAAAPVYLLELQAVGDDHFKGGDENVELV</sequence>
<name>A0A5B7IYL6_PORTR</name>
<dbReference type="Proteomes" id="UP000324222">
    <property type="component" value="Unassembled WGS sequence"/>
</dbReference>
<dbReference type="AlphaFoldDB" id="A0A5B7IYL6"/>